<gene>
    <name evidence="8" type="ORF">GPM918_LOCUS27484</name>
    <name evidence="9" type="ORF">SRO942_LOCUS27817</name>
</gene>
<feature type="domain" description="Reverse transcriptase RNase H-like" evidence="7">
    <location>
        <begin position="122"/>
        <end position="158"/>
    </location>
</feature>
<evidence type="ECO:0000256" key="3">
    <source>
        <dbReference type="ARBA" id="ARBA00022722"/>
    </source>
</evidence>
<dbReference type="Proteomes" id="UP000681722">
    <property type="component" value="Unassembled WGS sequence"/>
</dbReference>
<keyword evidence="3" id="KW-0540">Nuclease</keyword>
<proteinExistence type="predicted"/>
<protein>
    <recommendedName>
        <fullName evidence="7">Reverse transcriptase RNase H-like domain-containing protein</fullName>
    </recommendedName>
</protein>
<keyword evidence="4" id="KW-0255">Endonuclease</keyword>
<evidence type="ECO:0000259" key="7">
    <source>
        <dbReference type="Pfam" id="PF17917"/>
    </source>
</evidence>
<evidence type="ECO:0000256" key="6">
    <source>
        <dbReference type="ARBA" id="ARBA00022918"/>
    </source>
</evidence>
<evidence type="ECO:0000256" key="2">
    <source>
        <dbReference type="ARBA" id="ARBA00022695"/>
    </source>
</evidence>
<dbReference type="GO" id="GO:0004519">
    <property type="term" value="F:endonuclease activity"/>
    <property type="evidence" value="ECO:0007669"/>
    <property type="project" value="UniProtKB-KW"/>
</dbReference>
<feature type="non-terminal residue" evidence="8">
    <location>
        <position position="1"/>
    </location>
</feature>
<evidence type="ECO:0000313" key="10">
    <source>
        <dbReference type="Proteomes" id="UP000663829"/>
    </source>
</evidence>
<evidence type="ECO:0000313" key="9">
    <source>
        <dbReference type="EMBL" id="CAF4073652.1"/>
    </source>
</evidence>
<keyword evidence="6" id="KW-0695">RNA-directed DNA polymerase</keyword>
<dbReference type="Pfam" id="PF17917">
    <property type="entry name" value="RT_RNaseH"/>
    <property type="match status" value="1"/>
</dbReference>
<keyword evidence="10" id="KW-1185">Reference proteome</keyword>
<evidence type="ECO:0000256" key="1">
    <source>
        <dbReference type="ARBA" id="ARBA00022679"/>
    </source>
</evidence>
<comment type="caution">
    <text evidence="8">The sequence shown here is derived from an EMBL/GenBank/DDBJ whole genome shotgun (WGS) entry which is preliminary data.</text>
</comment>
<dbReference type="GO" id="GO:0016787">
    <property type="term" value="F:hydrolase activity"/>
    <property type="evidence" value="ECO:0007669"/>
    <property type="project" value="UniProtKB-KW"/>
</dbReference>
<reference evidence="8" key="1">
    <citation type="submission" date="2021-02" db="EMBL/GenBank/DDBJ databases">
        <authorList>
            <person name="Nowell W R."/>
        </authorList>
    </citation>
    <scope>NUCLEOTIDE SEQUENCE</scope>
</reference>
<dbReference type="EMBL" id="CAJOBC010027171">
    <property type="protein sequence ID" value="CAF4073652.1"/>
    <property type="molecule type" value="Genomic_DNA"/>
</dbReference>
<dbReference type="OrthoDB" id="7696691at2759"/>
<keyword evidence="1" id="KW-0808">Transferase</keyword>
<organism evidence="8 10">
    <name type="scientific">Didymodactylos carnosus</name>
    <dbReference type="NCBI Taxonomy" id="1234261"/>
    <lineage>
        <taxon>Eukaryota</taxon>
        <taxon>Metazoa</taxon>
        <taxon>Spiralia</taxon>
        <taxon>Gnathifera</taxon>
        <taxon>Rotifera</taxon>
        <taxon>Eurotatoria</taxon>
        <taxon>Bdelloidea</taxon>
        <taxon>Philodinida</taxon>
        <taxon>Philodinidae</taxon>
        <taxon>Didymodactylos</taxon>
    </lineage>
</organism>
<evidence type="ECO:0000313" key="8">
    <source>
        <dbReference type="EMBL" id="CAF1279485.1"/>
    </source>
</evidence>
<name>A0A815C6G5_9BILA</name>
<dbReference type="InterPro" id="IPR043502">
    <property type="entry name" value="DNA/RNA_pol_sf"/>
</dbReference>
<keyword evidence="5" id="KW-0378">Hydrolase</keyword>
<dbReference type="AlphaFoldDB" id="A0A815C6G5"/>
<dbReference type="SUPFAM" id="SSF56672">
    <property type="entry name" value="DNA/RNA polymerases"/>
    <property type="match status" value="1"/>
</dbReference>
<accession>A0A815C6G5</accession>
<sequence length="173" mass="19350">MVANLTSRWTYIPSGQKLAYFDPFPSVFSAQTFEGDVDTSTKNLGKSPKPIVKKGFNSDRINNVEQVPSHPSVKNLKSKIPSDTDVIESDSELKYLGRIVSAQGIRPDPGKLEAVRSFPIPEGRPFEVWTNHRSLQWLRNVKDPTSRLARWAMKLDAYGMIIKHPPGESIGCP</sequence>
<keyword evidence="2" id="KW-0548">Nucleotidyltransferase</keyword>
<dbReference type="Proteomes" id="UP000663829">
    <property type="component" value="Unassembled WGS sequence"/>
</dbReference>
<evidence type="ECO:0000256" key="4">
    <source>
        <dbReference type="ARBA" id="ARBA00022759"/>
    </source>
</evidence>
<evidence type="ECO:0000256" key="5">
    <source>
        <dbReference type="ARBA" id="ARBA00022801"/>
    </source>
</evidence>
<dbReference type="GO" id="GO:0003964">
    <property type="term" value="F:RNA-directed DNA polymerase activity"/>
    <property type="evidence" value="ECO:0007669"/>
    <property type="project" value="UniProtKB-KW"/>
</dbReference>
<dbReference type="InterPro" id="IPR041373">
    <property type="entry name" value="RT_RNaseH"/>
</dbReference>
<dbReference type="EMBL" id="CAJNOQ010011550">
    <property type="protein sequence ID" value="CAF1279485.1"/>
    <property type="molecule type" value="Genomic_DNA"/>
</dbReference>